<keyword evidence="5" id="KW-1185">Reference proteome</keyword>
<comment type="caution">
    <text evidence="4">The sequence shown here is derived from an EMBL/GenBank/DDBJ whole genome shotgun (WGS) entry which is preliminary data.</text>
</comment>
<dbReference type="Proteomes" id="UP000691718">
    <property type="component" value="Unassembled WGS sequence"/>
</dbReference>
<reference evidence="4" key="1">
    <citation type="submission" date="2021-04" db="EMBL/GenBank/DDBJ databases">
        <authorList>
            <person name="Tunstrom K."/>
        </authorList>
    </citation>
    <scope>NUCLEOTIDE SEQUENCE</scope>
</reference>
<evidence type="ECO:0000256" key="2">
    <source>
        <dbReference type="ARBA" id="ARBA00022723"/>
    </source>
</evidence>
<feature type="domain" description="DDE Tnp4" evidence="3">
    <location>
        <begin position="35"/>
        <end position="91"/>
    </location>
</feature>
<dbReference type="EMBL" id="CAJQZP010001600">
    <property type="protein sequence ID" value="CAG5056310.1"/>
    <property type="molecule type" value="Genomic_DNA"/>
</dbReference>
<sequence>MYDTWSLIELWPTQELIQCYTPESFENFEKTRIIIDSTEVPICKPTNPLSQQATFSNYKNKNTIKFLIGATPGGLISYCSDGYGGATSDRH</sequence>
<dbReference type="InterPro" id="IPR027806">
    <property type="entry name" value="HARBI1_dom"/>
</dbReference>
<evidence type="ECO:0000313" key="4">
    <source>
        <dbReference type="EMBL" id="CAG5056310.1"/>
    </source>
</evidence>
<organism evidence="4 5">
    <name type="scientific">Parnassius apollo</name>
    <name type="common">Apollo butterfly</name>
    <name type="synonym">Papilio apollo</name>
    <dbReference type="NCBI Taxonomy" id="110799"/>
    <lineage>
        <taxon>Eukaryota</taxon>
        <taxon>Metazoa</taxon>
        <taxon>Ecdysozoa</taxon>
        <taxon>Arthropoda</taxon>
        <taxon>Hexapoda</taxon>
        <taxon>Insecta</taxon>
        <taxon>Pterygota</taxon>
        <taxon>Neoptera</taxon>
        <taxon>Endopterygota</taxon>
        <taxon>Lepidoptera</taxon>
        <taxon>Glossata</taxon>
        <taxon>Ditrysia</taxon>
        <taxon>Papilionoidea</taxon>
        <taxon>Papilionidae</taxon>
        <taxon>Parnassiinae</taxon>
        <taxon>Parnassini</taxon>
        <taxon>Parnassius</taxon>
        <taxon>Parnassius</taxon>
    </lineage>
</organism>
<protein>
    <submittedName>
        <fullName evidence="4">(apollo) hypothetical protein</fullName>
    </submittedName>
</protein>
<dbReference type="Pfam" id="PF13359">
    <property type="entry name" value="DDE_Tnp_4"/>
    <property type="match status" value="1"/>
</dbReference>
<evidence type="ECO:0000259" key="3">
    <source>
        <dbReference type="Pfam" id="PF13359"/>
    </source>
</evidence>
<dbReference type="OrthoDB" id="7331812at2759"/>
<proteinExistence type="predicted"/>
<accession>A0A8S3Y846</accession>
<keyword evidence="2" id="KW-0479">Metal-binding</keyword>
<evidence type="ECO:0000313" key="5">
    <source>
        <dbReference type="Proteomes" id="UP000691718"/>
    </source>
</evidence>
<gene>
    <name evidence="4" type="ORF">PAPOLLO_LOCUS26690</name>
</gene>
<comment type="cofactor">
    <cofactor evidence="1">
        <name>a divalent metal cation</name>
        <dbReference type="ChEBI" id="CHEBI:60240"/>
    </cofactor>
</comment>
<dbReference type="AlphaFoldDB" id="A0A8S3Y846"/>
<evidence type="ECO:0000256" key="1">
    <source>
        <dbReference type="ARBA" id="ARBA00001968"/>
    </source>
</evidence>
<dbReference type="GO" id="GO:0046872">
    <property type="term" value="F:metal ion binding"/>
    <property type="evidence" value="ECO:0007669"/>
    <property type="project" value="UniProtKB-KW"/>
</dbReference>
<dbReference type="PANTHER" id="PTHR23080">
    <property type="entry name" value="THAP DOMAIN PROTEIN"/>
    <property type="match status" value="1"/>
</dbReference>
<name>A0A8S3Y846_PARAO</name>